<evidence type="ECO:0000256" key="11">
    <source>
        <dbReference type="ARBA" id="ARBA00023136"/>
    </source>
</evidence>
<evidence type="ECO:0000256" key="1">
    <source>
        <dbReference type="ARBA" id="ARBA00002313"/>
    </source>
</evidence>
<evidence type="ECO:0000256" key="6">
    <source>
        <dbReference type="ARBA" id="ARBA00022692"/>
    </source>
</evidence>
<dbReference type="STRING" id="1285242.A6A04_07945"/>
<evidence type="ECO:0000256" key="4">
    <source>
        <dbReference type="ARBA" id="ARBA00022448"/>
    </source>
</evidence>
<dbReference type="EMBL" id="LWQT01000109">
    <property type="protein sequence ID" value="OAN44845.1"/>
    <property type="molecule type" value="Genomic_DNA"/>
</dbReference>
<evidence type="ECO:0000256" key="3">
    <source>
        <dbReference type="ARBA" id="ARBA00008034"/>
    </source>
</evidence>
<dbReference type="Proteomes" id="UP000078428">
    <property type="component" value="Unassembled WGS sequence"/>
</dbReference>
<dbReference type="OrthoDB" id="9783937at2"/>
<evidence type="ECO:0000256" key="9">
    <source>
        <dbReference type="ARBA" id="ARBA00022989"/>
    </source>
</evidence>
<dbReference type="GO" id="GO:0010043">
    <property type="term" value="P:response to zinc ion"/>
    <property type="evidence" value="ECO:0007669"/>
    <property type="project" value="TreeGrafter"/>
</dbReference>
<name>A0A178M9Y3_9PROT</name>
<feature type="transmembrane region" description="Helical" evidence="14">
    <location>
        <begin position="213"/>
        <end position="233"/>
    </location>
</feature>
<dbReference type="SUPFAM" id="SSF81345">
    <property type="entry name" value="ABC transporter involved in vitamin B12 uptake, BtuC"/>
    <property type="match status" value="1"/>
</dbReference>
<evidence type="ECO:0000313" key="16">
    <source>
        <dbReference type="Proteomes" id="UP000078428"/>
    </source>
</evidence>
<evidence type="ECO:0000256" key="8">
    <source>
        <dbReference type="ARBA" id="ARBA00022906"/>
    </source>
</evidence>
<proteinExistence type="inferred from homology"/>
<dbReference type="InterPro" id="IPR001626">
    <property type="entry name" value="ABC_TroCD"/>
</dbReference>
<gene>
    <name evidence="15" type="ORF">A6A04_07945</name>
</gene>
<protein>
    <recommendedName>
        <fullName evidence="12">High-affinity zinc uptake system membrane protein ZnuB</fullName>
    </recommendedName>
</protein>
<dbReference type="CDD" id="cd06550">
    <property type="entry name" value="TM_ABC_iron-siderophores_like"/>
    <property type="match status" value="1"/>
</dbReference>
<evidence type="ECO:0000256" key="13">
    <source>
        <dbReference type="RuleBase" id="RU003943"/>
    </source>
</evidence>
<keyword evidence="6 13" id="KW-0812">Transmembrane</keyword>
<dbReference type="AlphaFoldDB" id="A0A178M9Y3"/>
<dbReference type="GO" id="GO:0043190">
    <property type="term" value="C:ATP-binding cassette (ABC) transporter complex"/>
    <property type="evidence" value="ECO:0007669"/>
    <property type="project" value="InterPro"/>
</dbReference>
<dbReference type="PANTHER" id="PTHR30477:SF23">
    <property type="entry name" value="HIGH-AFFINITY ZINC UPTAKE SYSTEM MEMBRANE PROTEIN ZNUB"/>
    <property type="match status" value="1"/>
</dbReference>
<keyword evidence="16" id="KW-1185">Reference proteome</keyword>
<keyword evidence="8" id="KW-0864">Zinc transport</keyword>
<evidence type="ECO:0000256" key="7">
    <source>
        <dbReference type="ARBA" id="ARBA00022833"/>
    </source>
</evidence>
<dbReference type="Pfam" id="PF00950">
    <property type="entry name" value="ABC-3"/>
    <property type="match status" value="1"/>
</dbReference>
<keyword evidence="7" id="KW-0862">Zinc</keyword>
<reference evidence="15 16" key="1">
    <citation type="submission" date="2016-04" db="EMBL/GenBank/DDBJ databases">
        <title>Draft genome sequence of freshwater magnetotactic bacteria Magnetospirillum marisnigri SP-1 and Magnetospirillum moscoviense BB-1.</title>
        <authorList>
            <person name="Koziaeva V."/>
            <person name="Dziuba M.V."/>
            <person name="Ivanov T.M."/>
            <person name="Kuznetsov B."/>
            <person name="Grouzdev D.S."/>
        </authorList>
    </citation>
    <scope>NUCLEOTIDE SEQUENCE [LARGE SCALE GENOMIC DNA]</scope>
    <source>
        <strain evidence="15 16">SP-1</strain>
    </source>
</reference>
<keyword evidence="9 14" id="KW-1133">Transmembrane helix</keyword>
<evidence type="ECO:0000256" key="12">
    <source>
        <dbReference type="ARBA" id="ARBA00040080"/>
    </source>
</evidence>
<evidence type="ECO:0000256" key="14">
    <source>
        <dbReference type="SAM" id="Phobius"/>
    </source>
</evidence>
<evidence type="ECO:0000256" key="10">
    <source>
        <dbReference type="ARBA" id="ARBA00023065"/>
    </source>
</evidence>
<evidence type="ECO:0000256" key="5">
    <source>
        <dbReference type="ARBA" id="ARBA00022475"/>
    </source>
</evidence>
<evidence type="ECO:0000313" key="15">
    <source>
        <dbReference type="EMBL" id="OAN44845.1"/>
    </source>
</evidence>
<dbReference type="GO" id="GO:0055085">
    <property type="term" value="P:transmembrane transport"/>
    <property type="evidence" value="ECO:0007669"/>
    <property type="project" value="InterPro"/>
</dbReference>
<dbReference type="PANTHER" id="PTHR30477">
    <property type="entry name" value="ABC-TRANSPORTER METAL-BINDING PROTEIN"/>
    <property type="match status" value="1"/>
</dbReference>
<dbReference type="Gene3D" id="1.10.3470.10">
    <property type="entry name" value="ABC transporter involved in vitamin B12 uptake, BtuC"/>
    <property type="match status" value="1"/>
</dbReference>
<evidence type="ECO:0000256" key="2">
    <source>
        <dbReference type="ARBA" id="ARBA00004651"/>
    </source>
</evidence>
<keyword evidence="11 14" id="KW-0472">Membrane</keyword>
<keyword evidence="5" id="KW-1003">Cell membrane</keyword>
<accession>A0A178M9Y3</accession>
<organism evidence="15 16">
    <name type="scientific">Paramagnetospirillum marisnigri</name>
    <dbReference type="NCBI Taxonomy" id="1285242"/>
    <lineage>
        <taxon>Bacteria</taxon>
        <taxon>Pseudomonadati</taxon>
        <taxon>Pseudomonadota</taxon>
        <taxon>Alphaproteobacteria</taxon>
        <taxon>Rhodospirillales</taxon>
        <taxon>Magnetospirillaceae</taxon>
        <taxon>Paramagnetospirillum</taxon>
    </lineage>
</organism>
<dbReference type="RefSeq" id="WP_068495683.1">
    <property type="nucleotide sequence ID" value="NZ_LWQT01000109.1"/>
</dbReference>
<feature type="transmembrane region" description="Helical" evidence="14">
    <location>
        <begin position="43"/>
        <end position="73"/>
    </location>
</feature>
<feature type="transmembrane region" description="Helical" evidence="14">
    <location>
        <begin position="85"/>
        <end position="104"/>
    </location>
</feature>
<comment type="function">
    <text evidence="1">Involved in the high-affinity zinc uptake transport system.</text>
</comment>
<sequence length="262" mass="26717">MDEFLIRALAAGLGLAAVAGPLGCFVVWRRMAYFGDALAHSALLGIVAGLLLGIVPLLGVIAVCVAVALILAAQGKDGSIASDSLLGILAHGALALGLVLLSTLDKVRLDLMGWLFGDILAVDWPDVGLVWAGGLAVLALLARHWRCLVAIAVDEDLARVDGHDVRRGRLVLMLMVALSVAAAIKVVGVMLVTAMLVIPAAAARGAARTPEQMALGAALIGGLAVAGGLAISWQWDTPSGPSIVTVAAALFGVSRIMSASCR</sequence>
<comment type="caution">
    <text evidence="15">The sequence shown here is derived from an EMBL/GenBank/DDBJ whole genome shotgun (WGS) entry which is preliminary data.</text>
</comment>
<dbReference type="GO" id="GO:0006829">
    <property type="term" value="P:zinc ion transport"/>
    <property type="evidence" value="ECO:0007669"/>
    <property type="project" value="UniProtKB-KW"/>
</dbReference>
<comment type="subcellular location">
    <subcellularLocation>
        <location evidence="2 13">Cell membrane</location>
        <topology evidence="2 13">Multi-pass membrane protein</topology>
    </subcellularLocation>
</comment>
<dbReference type="InterPro" id="IPR037294">
    <property type="entry name" value="ABC_BtuC-like"/>
</dbReference>
<feature type="transmembrane region" description="Helical" evidence="14">
    <location>
        <begin position="170"/>
        <end position="201"/>
    </location>
</feature>
<keyword evidence="10" id="KW-0406">Ion transport</keyword>
<comment type="similarity">
    <text evidence="3 13">Belongs to the ABC-3 integral membrane protein family.</text>
</comment>
<keyword evidence="4 13" id="KW-0813">Transport</keyword>